<evidence type="ECO:0000256" key="3">
    <source>
        <dbReference type="ARBA" id="ARBA00022630"/>
    </source>
</evidence>
<comment type="pathway">
    <text evidence="1">Cofactor biosynthesis; FMN biosynthesis; FMN from riboflavin (ATP route): step 1/1.</text>
</comment>
<name>A0A7S3YUU1_9EUKA</name>
<keyword evidence="6" id="KW-0547">Nucleotide-binding</keyword>
<dbReference type="UniPathway" id="UPA00276">
    <property type="reaction ID" value="UER00406"/>
</dbReference>
<dbReference type="GO" id="GO:0008531">
    <property type="term" value="F:riboflavin kinase activity"/>
    <property type="evidence" value="ECO:0007669"/>
    <property type="project" value="UniProtKB-EC"/>
</dbReference>
<reference evidence="9" key="1">
    <citation type="submission" date="2021-01" db="EMBL/GenBank/DDBJ databases">
        <authorList>
            <person name="Corre E."/>
            <person name="Pelletier E."/>
            <person name="Niang G."/>
            <person name="Scheremetjew M."/>
            <person name="Finn R."/>
            <person name="Kale V."/>
            <person name="Holt S."/>
            <person name="Cochrane G."/>
            <person name="Meng A."/>
            <person name="Brown T."/>
            <person name="Cohen L."/>
        </authorList>
    </citation>
    <scope>NUCLEOTIDE SEQUENCE</scope>
    <source>
        <strain evidence="9">CCCM811</strain>
    </source>
</reference>
<keyword evidence="3" id="KW-0285">Flavoprotein</keyword>
<sequence length="150" mass="17149">MKALEKMVLLRGKVVKGFQRGSKLLGWPTANLDPAAFKGKIDDLSEGVYYGFAKLESDQKVYKTALSIGWNPQFQNKEKTVEAYLVNEFAEDFYGEEMRLMICGYTRPQCPFDGLDALKKAISDDVEETVKILDTKDYINLKDHDFFTQK</sequence>
<dbReference type="PANTHER" id="PTHR22749:SF6">
    <property type="entry name" value="RIBOFLAVIN KINASE"/>
    <property type="match status" value="1"/>
</dbReference>
<dbReference type="Gene3D" id="2.40.30.30">
    <property type="entry name" value="Riboflavin kinase-like"/>
    <property type="match status" value="1"/>
</dbReference>
<dbReference type="EC" id="2.7.1.26" evidence="2"/>
<dbReference type="SUPFAM" id="SSF82114">
    <property type="entry name" value="Riboflavin kinase-like"/>
    <property type="match status" value="1"/>
</dbReference>
<feature type="domain" description="Riboflavin kinase" evidence="8">
    <location>
        <begin position="9"/>
        <end position="134"/>
    </location>
</feature>
<dbReference type="InterPro" id="IPR023465">
    <property type="entry name" value="Riboflavin_kinase_dom_sf"/>
</dbReference>
<accession>A0A7S3YUU1</accession>
<evidence type="ECO:0000256" key="7">
    <source>
        <dbReference type="ARBA" id="ARBA00022840"/>
    </source>
</evidence>
<dbReference type="GO" id="GO:0009231">
    <property type="term" value="P:riboflavin biosynthetic process"/>
    <property type="evidence" value="ECO:0007669"/>
    <property type="project" value="InterPro"/>
</dbReference>
<dbReference type="SMART" id="SM00904">
    <property type="entry name" value="Flavokinase"/>
    <property type="match status" value="1"/>
</dbReference>
<dbReference type="GO" id="GO:0005524">
    <property type="term" value="F:ATP binding"/>
    <property type="evidence" value="ECO:0007669"/>
    <property type="project" value="UniProtKB-KW"/>
</dbReference>
<evidence type="ECO:0000256" key="6">
    <source>
        <dbReference type="ARBA" id="ARBA00022741"/>
    </source>
</evidence>
<dbReference type="EMBL" id="HBIV01019554">
    <property type="protein sequence ID" value="CAE0662557.1"/>
    <property type="molecule type" value="Transcribed_RNA"/>
</dbReference>
<dbReference type="PANTHER" id="PTHR22749">
    <property type="entry name" value="RIBOFLAVIN KINASE/FMN ADENYLYLTRANSFERASE"/>
    <property type="match status" value="1"/>
</dbReference>
<dbReference type="InterPro" id="IPR023468">
    <property type="entry name" value="Riboflavin_kinase"/>
</dbReference>
<organism evidence="9">
    <name type="scientific">Lotharella globosa</name>
    <dbReference type="NCBI Taxonomy" id="91324"/>
    <lineage>
        <taxon>Eukaryota</taxon>
        <taxon>Sar</taxon>
        <taxon>Rhizaria</taxon>
        <taxon>Cercozoa</taxon>
        <taxon>Chlorarachniophyceae</taxon>
        <taxon>Lotharella</taxon>
    </lineage>
</organism>
<evidence type="ECO:0000256" key="1">
    <source>
        <dbReference type="ARBA" id="ARBA00005201"/>
    </source>
</evidence>
<gene>
    <name evidence="9" type="ORF">LGLO00237_LOCUS14158</name>
</gene>
<keyword evidence="4" id="KW-0288">FMN</keyword>
<dbReference type="AlphaFoldDB" id="A0A7S3YUU1"/>
<dbReference type="FunFam" id="2.40.30.30:FF:000005">
    <property type="entry name" value="Haloacid dehalogenase-like hydrolase domain-containing protein 1A"/>
    <property type="match status" value="1"/>
</dbReference>
<dbReference type="InterPro" id="IPR015865">
    <property type="entry name" value="Riboflavin_kinase_bac/euk"/>
</dbReference>
<proteinExistence type="predicted"/>
<evidence type="ECO:0000256" key="5">
    <source>
        <dbReference type="ARBA" id="ARBA00022679"/>
    </source>
</evidence>
<evidence type="ECO:0000256" key="2">
    <source>
        <dbReference type="ARBA" id="ARBA00012105"/>
    </source>
</evidence>
<evidence type="ECO:0000313" key="9">
    <source>
        <dbReference type="EMBL" id="CAE0662557.1"/>
    </source>
</evidence>
<dbReference type="GO" id="GO:0009398">
    <property type="term" value="P:FMN biosynthetic process"/>
    <property type="evidence" value="ECO:0007669"/>
    <property type="project" value="UniProtKB-UniPathway"/>
</dbReference>
<evidence type="ECO:0000256" key="4">
    <source>
        <dbReference type="ARBA" id="ARBA00022643"/>
    </source>
</evidence>
<keyword evidence="5" id="KW-0808">Transferase</keyword>
<dbReference type="Pfam" id="PF01687">
    <property type="entry name" value="Flavokinase"/>
    <property type="match status" value="1"/>
</dbReference>
<protein>
    <recommendedName>
        <fullName evidence="2">riboflavin kinase</fullName>
        <ecNumber evidence="2">2.7.1.26</ecNumber>
    </recommendedName>
</protein>
<evidence type="ECO:0000259" key="8">
    <source>
        <dbReference type="SMART" id="SM00904"/>
    </source>
</evidence>
<keyword evidence="7" id="KW-0067">ATP-binding</keyword>